<organism evidence="4 5">
    <name type="scientific">Sinosporangium album</name>
    <dbReference type="NCBI Taxonomy" id="504805"/>
    <lineage>
        <taxon>Bacteria</taxon>
        <taxon>Bacillati</taxon>
        <taxon>Actinomycetota</taxon>
        <taxon>Actinomycetes</taxon>
        <taxon>Streptosporangiales</taxon>
        <taxon>Streptosporangiaceae</taxon>
        <taxon>Sinosporangium</taxon>
    </lineage>
</organism>
<evidence type="ECO:0000256" key="2">
    <source>
        <dbReference type="ARBA" id="ARBA00023136"/>
    </source>
</evidence>
<dbReference type="PANTHER" id="PTHR37042">
    <property type="entry name" value="OUTER MEMBRANE PROTEIN RV1973"/>
    <property type="match status" value="1"/>
</dbReference>
<dbReference type="OrthoDB" id="3536396at2"/>
<keyword evidence="5" id="KW-1185">Reference proteome</keyword>
<proteinExistence type="predicted"/>
<keyword evidence="3" id="KW-1133">Transmembrane helix</keyword>
<dbReference type="EMBL" id="FNCN01000041">
    <property type="protein sequence ID" value="SDI27062.1"/>
    <property type="molecule type" value="Genomic_DNA"/>
</dbReference>
<gene>
    <name evidence="4" type="ORF">SAMN05421505_14148</name>
</gene>
<evidence type="ECO:0000256" key="1">
    <source>
        <dbReference type="ARBA" id="ARBA00004370"/>
    </source>
</evidence>
<dbReference type="PANTHER" id="PTHR37042:SF4">
    <property type="entry name" value="OUTER MEMBRANE PROTEIN RV1973"/>
    <property type="match status" value="1"/>
</dbReference>
<dbReference type="RefSeq" id="WP_093174924.1">
    <property type="nucleotide sequence ID" value="NZ_FNCN01000041.1"/>
</dbReference>
<sequence length="182" mass="19787">MSGEWEPGRGGAVRSSPVATWVVALLAAVALALGAAVGVMWMDLGRLQATETLGREALAAARMVAPDMLSYDYRTIEQDMSRAQGQTTGDLTRHYRELAQTLVPRAKSQQAAQQATVSGAAVERVEGDRVDVLLFMNIEVTKTPEGEKEPRHEFMRNRARFVMVKSGSRWLVAVVSTLLGTA</sequence>
<evidence type="ECO:0000256" key="3">
    <source>
        <dbReference type="SAM" id="Phobius"/>
    </source>
</evidence>
<feature type="transmembrane region" description="Helical" evidence="3">
    <location>
        <begin position="20"/>
        <end position="41"/>
    </location>
</feature>
<dbReference type="AlphaFoldDB" id="A0A1G8J7I1"/>
<dbReference type="STRING" id="504805.SAMN05421505_14148"/>
<dbReference type="GO" id="GO:0016020">
    <property type="term" value="C:membrane"/>
    <property type="evidence" value="ECO:0007669"/>
    <property type="project" value="UniProtKB-SubCell"/>
</dbReference>
<name>A0A1G8J7I1_9ACTN</name>
<evidence type="ECO:0000313" key="5">
    <source>
        <dbReference type="Proteomes" id="UP000198923"/>
    </source>
</evidence>
<accession>A0A1G8J7I1</accession>
<keyword evidence="2 3" id="KW-0472">Membrane</keyword>
<keyword evidence="3" id="KW-0812">Transmembrane</keyword>
<evidence type="ECO:0000313" key="4">
    <source>
        <dbReference type="EMBL" id="SDI27062.1"/>
    </source>
</evidence>
<comment type="subcellular location">
    <subcellularLocation>
        <location evidence="1">Membrane</location>
    </subcellularLocation>
</comment>
<reference evidence="4 5" key="1">
    <citation type="submission" date="2016-10" db="EMBL/GenBank/DDBJ databases">
        <authorList>
            <person name="de Groot N.N."/>
        </authorList>
    </citation>
    <scope>NUCLEOTIDE SEQUENCE [LARGE SCALE GENOMIC DNA]</scope>
    <source>
        <strain evidence="4 5">CPCC 201354</strain>
    </source>
</reference>
<dbReference type="Proteomes" id="UP000198923">
    <property type="component" value="Unassembled WGS sequence"/>
</dbReference>
<protein>
    <submittedName>
        <fullName evidence="4">Mce-associated membrane protein</fullName>
    </submittedName>
</protein>